<accession>A0ACC2ADR7</accession>
<name>A0ACC2ADR7_DIPCM</name>
<reference evidence="2" key="1">
    <citation type="journal article" date="2024" name="Proc. Natl. Acad. Sci. U.S.A.">
        <title>Extraordinary preservation of gene collinearity over three hundred million years revealed in homosporous lycophytes.</title>
        <authorList>
            <person name="Li C."/>
            <person name="Wickell D."/>
            <person name="Kuo L.Y."/>
            <person name="Chen X."/>
            <person name="Nie B."/>
            <person name="Liao X."/>
            <person name="Peng D."/>
            <person name="Ji J."/>
            <person name="Jenkins J."/>
            <person name="Williams M."/>
            <person name="Shu S."/>
            <person name="Plott C."/>
            <person name="Barry K."/>
            <person name="Rajasekar S."/>
            <person name="Grimwood J."/>
            <person name="Han X."/>
            <person name="Sun S."/>
            <person name="Hou Z."/>
            <person name="He W."/>
            <person name="Dai G."/>
            <person name="Sun C."/>
            <person name="Schmutz J."/>
            <person name="Leebens-Mack J.H."/>
            <person name="Li F.W."/>
            <person name="Wang L."/>
        </authorList>
    </citation>
    <scope>NUCLEOTIDE SEQUENCE [LARGE SCALE GENOMIC DNA]</scope>
    <source>
        <strain evidence="2">cv. PW_Plant_1</strain>
    </source>
</reference>
<dbReference type="Proteomes" id="UP001162992">
    <property type="component" value="Chromosome 22"/>
</dbReference>
<organism evidence="1 2">
    <name type="scientific">Diphasiastrum complanatum</name>
    <name type="common">Issler's clubmoss</name>
    <name type="synonym">Lycopodium complanatum</name>
    <dbReference type="NCBI Taxonomy" id="34168"/>
    <lineage>
        <taxon>Eukaryota</taxon>
        <taxon>Viridiplantae</taxon>
        <taxon>Streptophyta</taxon>
        <taxon>Embryophyta</taxon>
        <taxon>Tracheophyta</taxon>
        <taxon>Lycopodiopsida</taxon>
        <taxon>Lycopodiales</taxon>
        <taxon>Lycopodiaceae</taxon>
        <taxon>Lycopodioideae</taxon>
        <taxon>Diphasiastrum</taxon>
    </lineage>
</organism>
<protein>
    <submittedName>
        <fullName evidence="1">Uncharacterized protein</fullName>
    </submittedName>
</protein>
<keyword evidence="2" id="KW-1185">Reference proteome</keyword>
<gene>
    <name evidence="1" type="ORF">O6H91_22G024600</name>
</gene>
<comment type="caution">
    <text evidence="1">The sequence shown here is derived from an EMBL/GenBank/DDBJ whole genome shotgun (WGS) entry which is preliminary data.</text>
</comment>
<proteinExistence type="predicted"/>
<evidence type="ECO:0000313" key="2">
    <source>
        <dbReference type="Proteomes" id="UP001162992"/>
    </source>
</evidence>
<dbReference type="EMBL" id="CM055113">
    <property type="protein sequence ID" value="KAJ7515713.1"/>
    <property type="molecule type" value="Genomic_DNA"/>
</dbReference>
<sequence length="381" mass="42645">MSMIDKELERWGLHLLDGGGNTYDTGSSKGTGDGAVSSVHVTTCSMSGQGSSTLNDEAIAHVLQEELSHFSSVEICEGADSKSLPAESIPTQVWLSEGENFFDVSYPGEKQLPSSSNTEDIHASYQNRDLQKETETVTSGDSTPGTSLFDSVRMDRTDSGRKGESSSPDYSYYEDDGNDGVIALVLSEDFSQQDGEVRKRLTHMDSIPHVPKINGEIPTADDATLDHQRLWERLELYGLRERKIPGDGNCQFRALSDQLYRTSEHHKFVRKQIVRQLKSHPDSYEGYVPTKYSDYLKRMAKSGEWGDHVTLQAAADSYGVKICLVTSFKDTCFIEIVAKDPKSSRVIFLSFWSEVHYNSIHLEGDAGIYFEPKKKKHWLLF</sequence>
<evidence type="ECO:0000313" key="1">
    <source>
        <dbReference type="EMBL" id="KAJ7515713.1"/>
    </source>
</evidence>